<dbReference type="EMBL" id="JAWHQM010000030">
    <property type="protein sequence ID" value="KAK5633165.1"/>
    <property type="molecule type" value="Genomic_DNA"/>
</dbReference>
<feature type="repeat" description="ANK" evidence="3">
    <location>
        <begin position="389"/>
        <end position="421"/>
    </location>
</feature>
<evidence type="ECO:0000313" key="4">
    <source>
        <dbReference type="EMBL" id="KAK5633165.1"/>
    </source>
</evidence>
<dbReference type="InterPro" id="IPR036770">
    <property type="entry name" value="Ankyrin_rpt-contain_sf"/>
</dbReference>
<keyword evidence="2 3" id="KW-0040">ANK repeat</keyword>
<feature type="repeat" description="ANK" evidence="3">
    <location>
        <begin position="356"/>
        <end position="388"/>
    </location>
</feature>
<dbReference type="InterPro" id="IPR002110">
    <property type="entry name" value="Ankyrin_rpt"/>
</dbReference>
<comment type="caution">
    <text evidence="4">The sequence shown here is derived from an EMBL/GenBank/DDBJ whole genome shotgun (WGS) entry which is preliminary data.</text>
</comment>
<reference evidence="4 5" key="1">
    <citation type="submission" date="2023-10" db="EMBL/GenBank/DDBJ databases">
        <title>Draft genome sequence of Xylaria bambusicola isolate GMP-LS, the root and basal stem rot pathogen of sugarcane in Indonesia.</title>
        <authorList>
            <person name="Selvaraj P."/>
            <person name="Muralishankar V."/>
            <person name="Muruganantham S."/>
            <person name="Sp S."/>
            <person name="Haryani S."/>
            <person name="Lau K.J.X."/>
            <person name="Naqvi N.I."/>
        </authorList>
    </citation>
    <scope>NUCLEOTIDE SEQUENCE [LARGE SCALE GENOMIC DNA]</scope>
    <source>
        <strain evidence="4">GMP-LS</strain>
    </source>
</reference>
<dbReference type="Gene3D" id="1.25.40.20">
    <property type="entry name" value="Ankyrin repeat-containing domain"/>
    <property type="match status" value="3"/>
</dbReference>
<feature type="repeat" description="ANK" evidence="3">
    <location>
        <begin position="132"/>
        <end position="164"/>
    </location>
</feature>
<dbReference type="PRINTS" id="PR01415">
    <property type="entry name" value="ANKYRIN"/>
</dbReference>
<dbReference type="SMART" id="SM00248">
    <property type="entry name" value="ANK"/>
    <property type="match status" value="8"/>
</dbReference>
<feature type="repeat" description="ANK" evidence="3">
    <location>
        <begin position="59"/>
        <end position="91"/>
    </location>
</feature>
<dbReference type="Pfam" id="PF12796">
    <property type="entry name" value="Ank_2"/>
    <property type="match status" value="3"/>
</dbReference>
<evidence type="ECO:0000256" key="3">
    <source>
        <dbReference type="PROSITE-ProRule" id="PRU00023"/>
    </source>
</evidence>
<evidence type="ECO:0000256" key="1">
    <source>
        <dbReference type="ARBA" id="ARBA00022737"/>
    </source>
</evidence>
<dbReference type="InterPro" id="IPR050745">
    <property type="entry name" value="Multifunctional_regulatory"/>
</dbReference>
<evidence type="ECO:0000256" key="2">
    <source>
        <dbReference type="ARBA" id="ARBA00023043"/>
    </source>
</evidence>
<dbReference type="PANTHER" id="PTHR24189:SF50">
    <property type="entry name" value="ANKYRIN REPEAT AND SOCS BOX PROTEIN 2"/>
    <property type="match status" value="1"/>
</dbReference>
<accession>A0AAN7UIN0</accession>
<evidence type="ECO:0000313" key="5">
    <source>
        <dbReference type="Proteomes" id="UP001305414"/>
    </source>
</evidence>
<dbReference type="Pfam" id="PF00023">
    <property type="entry name" value="Ank"/>
    <property type="match status" value="1"/>
</dbReference>
<feature type="repeat" description="ANK" evidence="3">
    <location>
        <begin position="95"/>
        <end position="124"/>
    </location>
</feature>
<name>A0AAN7UIN0_9PEZI</name>
<dbReference type="PANTHER" id="PTHR24189">
    <property type="entry name" value="MYOTROPHIN"/>
    <property type="match status" value="1"/>
</dbReference>
<sequence length="479" mass="51760">MSESLGICQLWRSGYVQVRPLYYMLQRPHCYTSGRGFVKLTEMLLPGSPWASTYLGQRDLDEALHHAAYEGKIEVVRLILARGACVNSRSRLFGSALLAAVEGGHVEIAELLLKQGANVNAQYRNIELTRRNSGSALEVAARSGNLMLVKLLLKYGANINPSPNASILASADKSLVPFLLNNGANINGRNSEGVGVLYKAARRSEIYDGEVTFRFLLERGADVNAEGGHYGNALQALCRYTRVKQNLVKLLLDKGANINAKGGFYGNALQAACFSHEGDLRGSVVELLLDRGADINAQGGHYGTALQAACDTKWLNPIYPAYHVQWLKTKPKTKPKTKLVAYLLEKGADARIQGGKYGSALQAACGRGHIDVVHLLLGRGADVNVQGGKYGNTLQAACSSHNIKTVRLLLDRGADVNAQGGKHGNALQAAAVLKLNGLFYREEEKTLELVNSYSACCQVNDRAEIRKCIAKAACAGVHD</sequence>
<keyword evidence="1" id="KW-0677">Repeat</keyword>
<dbReference type="PROSITE" id="PS50088">
    <property type="entry name" value="ANK_REPEAT"/>
    <property type="match status" value="6"/>
</dbReference>
<organism evidence="4 5">
    <name type="scientific">Xylaria bambusicola</name>
    <dbReference type="NCBI Taxonomy" id="326684"/>
    <lineage>
        <taxon>Eukaryota</taxon>
        <taxon>Fungi</taxon>
        <taxon>Dikarya</taxon>
        <taxon>Ascomycota</taxon>
        <taxon>Pezizomycotina</taxon>
        <taxon>Sordariomycetes</taxon>
        <taxon>Xylariomycetidae</taxon>
        <taxon>Xylariales</taxon>
        <taxon>Xylariaceae</taxon>
        <taxon>Xylaria</taxon>
    </lineage>
</organism>
<dbReference type="PROSITE" id="PS50297">
    <property type="entry name" value="ANK_REP_REGION"/>
    <property type="match status" value="4"/>
</dbReference>
<keyword evidence="5" id="KW-1185">Reference proteome</keyword>
<protein>
    <submittedName>
        <fullName evidence="4">Uncharacterized protein</fullName>
    </submittedName>
</protein>
<feature type="repeat" description="ANK" evidence="3">
    <location>
        <begin position="192"/>
        <end position="228"/>
    </location>
</feature>
<dbReference type="AlphaFoldDB" id="A0AAN7UIN0"/>
<dbReference type="Proteomes" id="UP001305414">
    <property type="component" value="Unassembled WGS sequence"/>
</dbReference>
<dbReference type="SUPFAM" id="SSF48403">
    <property type="entry name" value="Ankyrin repeat"/>
    <property type="match status" value="2"/>
</dbReference>
<gene>
    <name evidence="4" type="ORF">RRF57_008879</name>
</gene>
<proteinExistence type="predicted"/>